<feature type="region of interest" description="Disordered" evidence="1">
    <location>
        <begin position="430"/>
        <end position="451"/>
    </location>
</feature>
<dbReference type="AlphaFoldDB" id="A0A8T0SXR5"/>
<dbReference type="InterPro" id="IPR012479">
    <property type="entry name" value="SAP30BP"/>
</dbReference>
<keyword evidence="3" id="KW-1185">Reference proteome</keyword>
<evidence type="ECO:0000256" key="1">
    <source>
        <dbReference type="SAM" id="MobiDB-lite"/>
    </source>
</evidence>
<feature type="region of interest" description="Disordered" evidence="1">
    <location>
        <begin position="375"/>
        <end position="405"/>
    </location>
</feature>
<dbReference type="OrthoDB" id="1714508at2759"/>
<dbReference type="PANTHER" id="PTHR13464:SF0">
    <property type="entry name" value="SAP30-BINDING PROTEIN"/>
    <property type="match status" value="1"/>
</dbReference>
<feature type="compositionally biased region" description="Polar residues" evidence="1">
    <location>
        <begin position="177"/>
        <end position="203"/>
    </location>
</feature>
<organism evidence="2 3">
    <name type="scientific">Panicum virgatum</name>
    <name type="common">Blackwell switchgrass</name>
    <dbReference type="NCBI Taxonomy" id="38727"/>
    <lineage>
        <taxon>Eukaryota</taxon>
        <taxon>Viridiplantae</taxon>
        <taxon>Streptophyta</taxon>
        <taxon>Embryophyta</taxon>
        <taxon>Tracheophyta</taxon>
        <taxon>Spermatophyta</taxon>
        <taxon>Magnoliopsida</taxon>
        <taxon>Liliopsida</taxon>
        <taxon>Poales</taxon>
        <taxon>Poaceae</taxon>
        <taxon>PACMAD clade</taxon>
        <taxon>Panicoideae</taxon>
        <taxon>Panicodae</taxon>
        <taxon>Paniceae</taxon>
        <taxon>Panicinae</taxon>
        <taxon>Panicum</taxon>
        <taxon>Panicum sect. Hiantes</taxon>
    </lineage>
</organism>
<dbReference type="GO" id="GO:0006355">
    <property type="term" value="P:regulation of DNA-templated transcription"/>
    <property type="evidence" value="ECO:0007669"/>
    <property type="project" value="InterPro"/>
</dbReference>
<feature type="compositionally biased region" description="Low complexity" evidence="1">
    <location>
        <begin position="35"/>
        <end position="48"/>
    </location>
</feature>
<evidence type="ECO:0008006" key="4">
    <source>
        <dbReference type="Google" id="ProtNLM"/>
    </source>
</evidence>
<feature type="region of interest" description="Disordered" evidence="1">
    <location>
        <begin position="1"/>
        <end position="203"/>
    </location>
</feature>
<evidence type="ECO:0000313" key="2">
    <source>
        <dbReference type="EMBL" id="KAG2600869.1"/>
    </source>
</evidence>
<reference evidence="2" key="1">
    <citation type="submission" date="2020-05" db="EMBL/GenBank/DDBJ databases">
        <title>WGS assembly of Panicum virgatum.</title>
        <authorList>
            <person name="Lovell J.T."/>
            <person name="Jenkins J."/>
            <person name="Shu S."/>
            <person name="Juenger T.E."/>
            <person name="Schmutz J."/>
        </authorList>
    </citation>
    <scope>NUCLEOTIDE SEQUENCE</scope>
    <source>
        <strain evidence="2">AP13</strain>
    </source>
</reference>
<proteinExistence type="predicted"/>
<sequence>MASDTEGIAALFSMYNDDEEEEEDADEPNPPSPAPSAAAAAAHAVTSPSPLPSQAGGEDPNPSMAPRSPSLPEESAGRKTLASPHPSPARGQLPPLPSQRSSSPFAVSSPSPLRAPSSALPPDLPRPPRRGALAIVDYAHDEMAMSPEQEDGEIMSGALRSGSDAQPAEGNHEERTPSGTVHIMTSNTQAEMSQNPDAPEQNQVGTNMAVDVTRAEIEDAQMEETTDVSTNGENDDPLSHFLPPPVTRKCSAALQQKINRFLAYKRAGKSFNAEVRNKKDYRNPDFLQHAVRYQEIDQIGTCFSKDVFDPYGYDKADYYDEIETDMKREIERKEQERKKSPKVEFIPGGVQPPIGASMPKIPALAGVATLPVPAEGVKKETRPNKKSKWDKVDGDVKNPAVPIGHNNLSATVSSALLTSAANVGAGYAAFAQQKRKEAEEKRGDYKSDRRS</sequence>
<evidence type="ECO:0000313" key="3">
    <source>
        <dbReference type="Proteomes" id="UP000823388"/>
    </source>
</evidence>
<dbReference type="GO" id="GO:0005634">
    <property type="term" value="C:nucleus"/>
    <property type="evidence" value="ECO:0007669"/>
    <property type="project" value="TreeGrafter"/>
</dbReference>
<dbReference type="EMBL" id="CM029045">
    <property type="protein sequence ID" value="KAG2600869.1"/>
    <property type="molecule type" value="Genomic_DNA"/>
</dbReference>
<gene>
    <name evidence="2" type="ORF">PVAP13_5KG553700</name>
</gene>
<protein>
    <recommendedName>
        <fullName evidence="4">SAP30-binding protein</fullName>
    </recommendedName>
</protein>
<name>A0A8T0SXR5_PANVG</name>
<feature type="compositionally biased region" description="Basic and acidic residues" evidence="1">
    <location>
        <begin position="376"/>
        <end position="396"/>
    </location>
</feature>
<accession>A0A8T0SXR5</accession>
<comment type="caution">
    <text evidence="2">The sequence shown here is derived from an EMBL/GenBank/DDBJ whole genome shotgun (WGS) entry which is preliminary data.</text>
</comment>
<dbReference type="PANTHER" id="PTHR13464">
    <property type="entry name" value="TRANSCRIPTIONAL REGULATOR PROTEIN HCNGP"/>
    <property type="match status" value="1"/>
</dbReference>
<feature type="region of interest" description="Disordered" evidence="1">
    <location>
        <begin position="223"/>
        <end position="244"/>
    </location>
</feature>
<feature type="compositionally biased region" description="Basic and acidic residues" evidence="1">
    <location>
        <begin position="434"/>
        <end position="451"/>
    </location>
</feature>
<dbReference type="Pfam" id="PF07818">
    <property type="entry name" value="HCNGP"/>
    <property type="match status" value="1"/>
</dbReference>
<dbReference type="Proteomes" id="UP000823388">
    <property type="component" value="Chromosome 5K"/>
</dbReference>
<feature type="compositionally biased region" description="Low complexity" evidence="1">
    <location>
        <begin position="98"/>
        <end position="121"/>
    </location>
</feature>
<feature type="compositionally biased region" description="Acidic residues" evidence="1">
    <location>
        <begin position="16"/>
        <end position="27"/>
    </location>
</feature>